<dbReference type="Proteomes" id="UP000535020">
    <property type="component" value="Unassembled WGS sequence"/>
</dbReference>
<dbReference type="AlphaFoldDB" id="A0A7Y8Y1Y7"/>
<evidence type="ECO:0008006" key="4">
    <source>
        <dbReference type="Google" id="ProtNLM"/>
    </source>
</evidence>
<accession>A0A7Y8Y1Y7</accession>
<keyword evidence="1" id="KW-0732">Signal</keyword>
<comment type="caution">
    <text evidence="2">The sequence shown here is derived from an EMBL/GenBank/DDBJ whole genome shotgun (WGS) entry which is preliminary data.</text>
</comment>
<protein>
    <recommendedName>
        <fullName evidence="4">Lumazine-binding</fullName>
    </recommendedName>
</protein>
<feature type="chain" id="PRO_5031508973" description="Lumazine-binding" evidence="1">
    <location>
        <begin position="22"/>
        <end position="190"/>
    </location>
</feature>
<evidence type="ECO:0000313" key="3">
    <source>
        <dbReference type="Proteomes" id="UP000535020"/>
    </source>
</evidence>
<keyword evidence="3" id="KW-1185">Reference proteome</keyword>
<organism evidence="2 3">
    <name type="scientific">Flavobacterium agri</name>
    <dbReference type="NCBI Taxonomy" id="2743471"/>
    <lineage>
        <taxon>Bacteria</taxon>
        <taxon>Pseudomonadati</taxon>
        <taxon>Bacteroidota</taxon>
        <taxon>Flavobacteriia</taxon>
        <taxon>Flavobacteriales</taxon>
        <taxon>Flavobacteriaceae</taxon>
        <taxon>Flavobacterium</taxon>
    </lineage>
</organism>
<feature type="signal peptide" evidence="1">
    <location>
        <begin position="1"/>
        <end position="21"/>
    </location>
</feature>
<evidence type="ECO:0000256" key="1">
    <source>
        <dbReference type="SAM" id="SignalP"/>
    </source>
</evidence>
<gene>
    <name evidence="2" type="ORF">HZF10_08760</name>
</gene>
<name>A0A7Y8Y1Y7_9FLAO</name>
<evidence type="ECO:0000313" key="2">
    <source>
        <dbReference type="EMBL" id="NYA71007.1"/>
    </source>
</evidence>
<sequence>MKLRVFLAVVILLSGSIGVFAQQKDSSRILETIVKNYYKNEKVVVKGRQQLLFFYCEKANNNEEIFEAVQGLKLATSEVKRIRTAVNSDTQPANWQVELEALYQDDQTKIQQKINDCLSVEQYQEKRAKLNLNNQRLMIVSKPVLFENNTKALVKVTFYRTIEHNNGSVLLMQKTDSGWIIKDFLNSWST</sequence>
<reference evidence="2 3" key="1">
    <citation type="submission" date="2020-07" db="EMBL/GenBank/DDBJ databases">
        <authorList>
            <person name="Sun Q."/>
        </authorList>
    </citation>
    <scope>NUCLEOTIDE SEQUENCE [LARGE SCALE GENOMIC DNA]</scope>
    <source>
        <strain evidence="2 3">MAH-1</strain>
    </source>
</reference>
<proteinExistence type="predicted"/>
<dbReference type="RefSeq" id="WP_176005815.1">
    <property type="nucleotide sequence ID" value="NZ_JABWMI010000010.1"/>
</dbReference>
<dbReference type="EMBL" id="JACBJI010000003">
    <property type="protein sequence ID" value="NYA71007.1"/>
    <property type="molecule type" value="Genomic_DNA"/>
</dbReference>